<accession>A0ABN7J3Y4</accession>
<evidence type="ECO:0000313" key="2">
    <source>
        <dbReference type="Proteomes" id="UP000836402"/>
    </source>
</evidence>
<keyword evidence="2" id="KW-1185">Reference proteome</keyword>
<reference evidence="1" key="1">
    <citation type="submission" date="2020-10" db="EMBL/GenBank/DDBJ databases">
        <authorList>
            <person name="Sedaghatjoo S."/>
        </authorList>
    </citation>
    <scope>NUCLEOTIDE SEQUENCE</scope>
    <source>
        <strain evidence="1">AZH3</strain>
    </source>
</reference>
<proteinExistence type="predicted"/>
<dbReference type="EMBL" id="CAJHJG010005495">
    <property type="protein sequence ID" value="CAD6950713.1"/>
    <property type="molecule type" value="Genomic_DNA"/>
</dbReference>
<sequence length="246" mass="27387">MRSAAIWGPFQYVAPLMPRIFMGQLYAGFKEPMKLLWGPELRVHSIHTADWASAAWKLACWMAQRGRAAADAEAGEHIARVEYTGKDEDEVKRLAANNKDMCPRDRVPRGPVFNIVDEDNTDQRKILDVVGQAFKVETGFVNTAITTWAKLNLSSVVDDVNAKHMEMVFKLVKHVEDPAYVDGASPLTCFLDAETLANRALALDGSKMTRITGWKPTHHLSAEALLAIRSEFNTQAPEAWPTLPGQ</sequence>
<evidence type="ECO:0008006" key="3">
    <source>
        <dbReference type="Google" id="ProtNLM"/>
    </source>
</evidence>
<name>A0ABN7J3Y4_9BASI</name>
<protein>
    <recommendedName>
        <fullName evidence="3">NAD-dependent epimerase/dehydratase domain-containing protein</fullName>
    </recommendedName>
</protein>
<gene>
    <name evidence="1" type="ORF">JKIAZH3_G7212</name>
</gene>
<dbReference type="Proteomes" id="UP000836402">
    <property type="component" value="Unassembled WGS sequence"/>
</dbReference>
<comment type="caution">
    <text evidence="1">The sequence shown here is derived from an EMBL/GenBank/DDBJ whole genome shotgun (WGS) entry which is preliminary data.</text>
</comment>
<evidence type="ECO:0000313" key="1">
    <source>
        <dbReference type="EMBL" id="CAD6950713.1"/>
    </source>
</evidence>
<organism evidence="1 2">
    <name type="scientific">Tilletia caries</name>
    <name type="common">wheat bunt fungus</name>
    <dbReference type="NCBI Taxonomy" id="13290"/>
    <lineage>
        <taxon>Eukaryota</taxon>
        <taxon>Fungi</taxon>
        <taxon>Dikarya</taxon>
        <taxon>Basidiomycota</taxon>
        <taxon>Ustilaginomycotina</taxon>
        <taxon>Exobasidiomycetes</taxon>
        <taxon>Tilletiales</taxon>
        <taxon>Tilletiaceae</taxon>
        <taxon>Tilletia</taxon>
    </lineage>
</organism>